<dbReference type="GO" id="GO:0008270">
    <property type="term" value="F:zinc ion binding"/>
    <property type="evidence" value="ECO:0007669"/>
    <property type="project" value="InterPro"/>
</dbReference>
<protein>
    <submittedName>
        <fullName evidence="1">Putative fructose-bisphosphate aldolase</fullName>
        <ecNumber evidence="1">4.1.2.13</ecNumber>
    </submittedName>
</protein>
<accession>A0A644Z337</accession>
<dbReference type="Pfam" id="PF01116">
    <property type="entry name" value="F_bP_aldolase"/>
    <property type="match status" value="1"/>
</dbReference>
<dbReference type="EMBL" id="VSSQ01007048">
    <property type="protein sequence ID" value="MPM34688.1"/>
    <property type="molecule type" value="Genomic_DNA"/>
</dbReference>
<reference evidence="1" key="1">
    <citation type="submission" date="2019-08" db="EMBL/GenBank/DDBJ databases">
        <authorList>
            <person name="Kucharzyk K."/>
            <person name="Murdoch R.W."/>
            <person name="Higgins S."/>
            <person name="Loffler F."/>
        </authorList>
    </citation>
    <scope>NUCLEOTIDE SEQUENCE</scope>
</reference>
<dbReference type="EC" id="4.1.2.13" evidence="1"/>
<organism evidence="1">
    <name type="scientific">bioreactor metagenome</name>
    <dbReference type="NCBI Taxonomy" id="1076179"/>
    <lineage>
        <taxon>unclassified sequences</taxon>
        <taxon>metagenomes</taxon>
        <taxon>ecological metagenomes</taxon>
    </lineage>
</organism>
<dbReference type="PANTHER" id="PTHR30304:SF0">
    <property type="entry name" value="D-TAGATOSE-1,6-BISPHOSPHATE ALDOLASE SUBUNIT GATY-RELATED"/>
    <property type="match status" value="1"/>
</dbReference>
<name>A0A644Z337_9ZZZZ</name>
<sequence length="327" mass="34589">MANTGTYLYSHVYGGAEAEGTVPGSEPVKTRARSETAERDVTMKPTSTVELLKAAQAGGYAVAAFNVVDDVSLRAIVAAANRASSPVIIQASVKTAKSIGVGLLTAMFDAAVSDSRVPVALHLDHCPDRRVIEDVVAAGWSSVLFDASNRDLETAIRESREVAELAHAHGIGVESEIENIVGVEDGVGSDVIAHAYSAQQVVEAAQASGIDLIAPQLGTAHGVYHGRPKLLPERAREFRALSDKPIVLHGGTGLTTQEFQAFIEAGVSKINISTELKMTYMKSALASLRRCEQTQEWDPPTLFNEIGGAVETMAVGFFEIFGSAGRA</sequence>
<dbReference type="InterPro" id="IPR013785">
    <property type="entry name" value="Aldolase_TIM"/>
</dbReference>
<dbReference type="InterPro" id="IPR050246">
    <property type="entry name" value="Class_II_FBP_aldolase"/>
</dbReference>
<dbReference type="GO" id="GO:0005975">
    <property type="term" value="P:carbohydrate metabolic process"/>
    <property type="evidence" value="ECO:0007669"/>
    <property type="project" value="InterPro"/>
</dbReference>
<dbReference type="SUPFAM" id="SSF51569">
    <property type="entry name" value="Aldolase"/>
    <property type="match status" value="1"/>
</dbReference>
<evidence type="ECO:0000313" key="1">
    <source>
        <dbReference type="EMBL" id="MPM34688.1"/>
    </source>
</evidence>
<gene>
    <name evidence="1" type="primary">fbaA_5</name>
    <name evidence="1" type="ORF">SDC9_81275</name>
</gene>
<dbReference type="Gene3D" id="3.20.20.70">
    <property type="entry name" value="Aldolase class I"/>
    <property type="match status" value="1"/>
</dbReference>
<dbReference type="InterPro" id="IPR000771">
    <property type="entry name" value="FBA_II"/>
</dbReference>
<dbReference type="PANTHER" id="PTHR30304">
    <property type="entry name" value="D-TAGATOSE-1,6-BISPHOSPHATE ALDOLASE"/>
    <property type="match status" value="1"/>
</dbReference>
<dbReference type="GO" id="GO:0004332">
    <property type="term" value="F:fructose-bisphosphate aldolase activity"/>
    <property type="evidence" value="ECO:0007669"/>
    <property type="project" value="UniProtKB-EC"/>
</dbReference>
<keyword evidence="1" id="KW-0456">Lyase</keyword>
<comment type="caution">
    <text evidence="1">The sequence shown here is derived from an EMBL/GenBank/DDBJ whole genome shotgun (WGS) entry which is preliminary data.</text>
</comment>
<dbReference type="PIRSF" id="PIRSF001359">
    <property type="entry name" value="F_bP_aldolase_II"/>
    <property type="match status" value="1"/>
</dbReference>
<dbReference type="AlphaFoldDB" id="A0A644Z337"/>
<proteinExistence type="predicted"/>